<name>A0A916LBY8_MYCTX</name>
<evidence type="ECO:0000256" key="2">
    <source>
        <dbReference type="SAM" id="SignalP"/>
    </source>
</evidence>
<organism evidence="3 4">
    <name type="scientific">Mycobacterium tuberculosis</name>
    <dbReference type="NCBI Taxonomy" id="1773"/>
    <lineage>
        <taxon>Bacteria</taxon>
        <taxon>Bacillati</taxon>
        <taxon>Actinomycetota</taxon>
        <taxon>Actinomycetes</taxon>
        <taxon>Mycobacteriales</taxon>
        <taxon>Mycobacteriaceae</taxon>
        <taxon>Mycobacterium</taxon>
        <taxon>Mycobacterium tuberculosis complex</taxon>
    </lineage>
</organism>
<feature type="chain" id="PRO_5036699807" description="Secreted protein" evidence="2">
    <location>
        <begin position="24"/>
        <end position="86"/>
    </location>
</feature>
<feature type="signal peptide" evidence="2">
    <location>
        <begin position="1"/>
        <end position="23"/>
    </location>
</feature>
<evidence type="ECO:0000313" key="3">
    <source>
        <dbReference type="EMBL" id="COY22797.1"/>
    </source>
</evidence>
<gene>
    <name evidence="3" type="ORF">ERS007739_02286</name>
</gene>
<feature type="compositionally biased region" description="Polar residues" evidence="1">
    <location>
        <begin position="70"/>
        <end position="80"/>
    </location>
</feature>
<accession>A0A916LBY8</accession>
<dbReference type="Proteomes" id="UP000039021">
    <property type="component" value="Unassembled WGS sequence"/>
</dbReference>
<sequence>MWPNTVTRTSLLMRFSTSTASCAATPVKRSCPNSSRPPSRSMIVPGAGLAPSATTQMKCESPRWKRPLTSRHTSSMSNGCSGIRVM</sequence>
<feature type="compositionally biased region" description="Low complexity" evidence="1">
    <location>
        <begin position="29"/>
        <end position="41"/>
    </location>
</feature>
<evidence type="ECO:0000313" key="4">
    <source>
        <dbReference type="Proteomes" id="UP000039021"/>
    </source>
</evidence>
<evidence type="ECO:0000256" key="1">
    <source>
        <dbReference type="SAM" id="MobiDB-lite"/>
    </source>
</evidence>
<feature type="region of interest" description="Disordered" evidence="1">
    <location>
        <begin position="25"/>
        <end position="86"/>
    </location>
</feature>
<dbReference type="AlphaFoldDB" id="A0A916LBY8"/>
<comment type="caution">
    <text evidence="3">The sequence shown here is derived from an EMBL/GenBank/DDBJ whole genome shotgun (WGS) entry which is preliminary data.</text>
</comment>
<evidence type="ECO:0008006" key="5">
    <source>
        <dbReference type="Google" id="ProtNLM"/>
    </source>
</evidence>
<dbReference type="EMBL" id="CSBK01001024">
    <property type="protein sequence ID" value="COY22797.1"/>
    <property type="molecule type" value="Genomic_DNA"/>
</dbReference>
<proteinExistence type="predicted"/>
<reference evidence="4" key="1">
    <citation type="submission" date="2015-03" db="EMBL/GenBank/DDBJ databases">
        <authorList>
            <consortium name="Pathogen Informatics"/>
        </authorList>
    </citation>
    <scope>NUCLEOTIDE SEQUENCE [LARGE SCALE GENOMIC DNA]</scope>
    <source>
        <strain evidence="4">N09902308</strain>
    </source>
</reference>
<protein>
    <recommendedName>
        <fullName evidence="5">Secreted protein</fullName>
    </recommendedName>
</protein>
<keyword evidence="2" id="KW-0732">Signal</keyword>